<feature type="binding site" evidence="10">
    <location>
        <position position="14"/>
    </location>
    <ligand>
        <name>Zn(2+)</name>
        <dbReference type="ChEBI" id="CHEBI:29105"/>
    </ligand>
</feature>
<feature type="binding site" evidence="10">
    <location>
        <position position="60"/>
    </location>
    <ligand>
        <name>Zn(2+)</name>
        <dbReference type="ChEBI" id="CHEBI:29105"/>
    </ligand>
</feature>
<keyword evidence="3" id="KW-0677">Repeat</keyword>
<evidence type="ECO:0000256" key="2">
    <source>
        <dbReference type="ARBA" id="ARBA00022723"/>
    </source>
</evidence>
<dbReference type="Gene3D" id="3.30.160.60">
    <property type="entry name" value="Classic Zinc Finger"/>
    <property type="match status" value="4"/>
</dbReference>
<keyword evidence="5 10" id="KW-0862">Zinc</keyword>
<dbReference type="InterPro" id="IPR036236">
    <property type="entry name" value="Znf_C2H2_sf"/>
</dbReference>
<keyword evidence="15" id="KW-1185">Reference proteome</keyword>
<feature type="region of interest" description="Disordered" evidence="11">
    <location>
        <begin position="144"/>
        <end position="170"/>
    </location>
</feature>
<feature type="binding site" evidence="10">
    <location>
        <position position="57"/>
    </location>
    <ligand>
        <name>Zn(2+)</name>
        <dbReference type="ChEBI" id="CHEBI:29105"/>
    </ligand>
</feature>
<proteinExistence type="inferred from homology"/>
<dbReference type="Pfam" id="PF07776">
    <property type="entry name" value="zf-AD"/>
    <property type="match status" value="1"/>
</dbReference>
<evidence type="ECO:0000313" key="15">
    <source>
        <dbReference type="Proteomes" id="UP000801492"/>
    </source>
</evidence>
<dbReference type="AlphaFoldDB" id="A0A8K0CB35"/>
<comment type="similarity">
    <text evidence="8">Belongs to the snail C2H2-type zinc-finger protein family.</text>
</comment>
<dbReference type="GO" id="GO:0008270">
    <property type="term" value="F:zinc ion binding"/>
    <property type="evidence" value="ECO:0007669"/>
    <property type="project" value="UniProtKB-UniRule"/>
</dbReference>
<feature type="binding site" evidence="10">
    <location>
        <position position="11"/>
    </location>
    <ligand>
        <name>Zn(2+)</name>
        <dbReference type="ChEBI" id="CHEBI:29105"/>
    </ligand>
</feature>
<dbReference type="PROSITE" id="PS00028">
    <property type="entry name" value="ZINC_FINGER_C2H2_1"/>
    <property type="match status" value="6"/>
</dbReference>
<dbReference type="EMBL" id="VTPC01090660">
    <property type="protein sequence ID" value="KAF2882041.1"/>
    <property type="molecule type" value="Genomic_DNA"/>
</dbReference>
<dbReference type="PROSITE" id="PS51915">
    <property type="entry name" value="ZAD"/>
    <property type="match status" value="1"/>
</dbReference>
<evidence type="ECO:0000259" key="12">
    <source>
        <dbReference type="PROSITE" id="PS50157"/>
    </source>
</evidence>
<dbReference type="Gene3D" id="3.40.1800.20">
    <property type="match status" value="1"/>
</dbReference>
<dbReference type="InterPro" id="IPR050527">
    <property type="entry name" value="Snail/Krueppel_Znf"/>
</dbReference>
<feature type="region of interest" description="Disordered" evidence="11">
    <location>
        <begin position="240"/>
        <end position="260"/>
    </location>
</feature>
<organism evidence="14 15">
    <name type="scientific">Ignelater luminosus</name>
    <name type="common">Cucubano</name>
    <name type="synonym">Pyrophorus luminosus</name>
    <dbReference type="NCBI Taxonomy" id="2038154"/>
    <lineage>
        <taxon>Eukaryota</taxon>
        <taxon>Metazoa</taxon>
        <taxon>Ecdysozoa</taxon>
        <taxon>Arthropoda</taxon>
        <taxon>Hexapoda</taxon>
        <taxon>Insecta</taxon>
        <taxon>Pterygota</taxon>
        <taxon>Neoptera</taxon>
        <taxon>Endopterygota</taxon>
        <taxon>Coleoptera</taxon>
        <taxon>Polyphaga</taxon>
        <taxon>Elateriformia</taxon>
        <taxon>Elateroidea</taxon>
        <taxon>Elateridae</taxon>
        <taxon>Agrypninae</taxon>
        <taxon>Pyrophorini</taxon>
        <taxon>Ignelater</taxon>
    </lineage>
</organism>
<accession>A0A8K0CB35</accession>
<dbReference type="SUPFAM" id="SSF57716">
    <property type="entry name" value="Glucocorticoid receptor-like (DNA-binding domain)"/>
    <property type="match status" value="1"/>
</dbReference>
<dbReference type="Proteomes" id="UP000801492">
    <property type="component" value="Unassembled WGS sequence"/>
</dbReference>
<evidence type="ECO:0000259" key="13">
    <source>
        <dbReference type="PROSITE" id="PS51915"/>
    </source>
</evidence>
<dbReference type="FunFam" id="3.30.160.60:FF:000446">
    <property type="entry name" value="Zinc finger protein"/>
    <property type="match status" value="1"/>
</dbReference>
<reference evidence="14" key="1">
    <citation type="submission" date="2019-08" db="EMBL/GenBank/DDBJ databases">
        <title>The genome of the North American firefly Photinus pyralis.</title>
        <authorList>
            <consortium name="Photinus pyralis genome working group"/>
            <person name="Fallon T.R."/>
            <person name="Sander Lower S.E."/>
            <person name="Weng J.-K."/>
        </authorList>
    </citation>
    <scope>NUCLEOTIDE SEQUENCE</scope>
    <source>
        <strain evidence="14">TRF0915ILg1</strain>
        <tissue evidence="14">Whole body</tissue>
    </source>
</reference>
<comment type="caution">
    <text evidence="14">The sequence shown here is derived from an EMBL/GenBank/DDBJ whole genome shotgun (WGS) entry which is preliminary data.</text>
</comment>
<evidence type="ECO:0000256" key="5">
    <source>
        <dbReference type="ARBA" id="ARBA00022833"/>
    </source>
</evidence>
<keyword evidence="7" id="KW-0539">Nucleus</keyword>
<feature type="domain" description="C2H2-type" evidence="12">
    <location>
        <begin position="294"/>
        <end position="321"/>
    </location>
</feature>
<dbReference type="OrthoDB" id="654211at2759"/>
<evidence type="ECO:0000313" key="14">
    <source>
        <dbReference type="EMBL" id="KAF2882041.1"/>
    </source>
</evidence>
<feature type="domain" description="C2H2-type" evidence="12">
    <location>
        <begin position="349"/>
        <end position="376"/>
    </location>
</feature>
<dbReference type="InterPro" id="IPR013087">
    <property type="entry name" value="Znf_C2H2_type"/>
</dbReference>
<keyword evidence="4 9" id="KW-0863">Zinc-finger</keyword>
<feature type="domain" description="C2H2-type" evidence="12">
    <location>
        <begin position="266"/>
        <end position="293"/>
    </location>
</feature>
<protein>
    <submittedName>
        <fullName evidence="14">Uncharacterized protein</fullName>
    </submittedName>
</protein>
<comment type="subcellular location">
    <subcellularLocation>
        <location evidence="1">Nucleus</location>
    </subcellularLocation>
</comment>
<dbReference type="PANTHER" id="PTHR24388:SF54">
    <property type="entry name" value="PROTEIN ESCARGOT"/>
    <property type="match status" value="1"/>
</dbReference>
<name>A0A8K0CB35_IGNLU</name>
<evidence type="ECO:0000256" key="8">
    <source>
        <dbReference type="ARBA" id="ARBA00037948"/>
    </source>
</evidence>
<dbReference type="InterPro" id="IPR012934">
    <property type="entry name" value="Znf_AD"/>
</dbReference>
<feature type="domain" description="C2H2-type" evidence="12">
    <location>
        <begin position="377"/>
        <end position="405"/>
    </location>
</feature>
<dbReference type="GO" id="GO:0005634">
    <property type="term" value="C:nucleus"/>
    <property type="evidence" value="ECO:0007669"/>
    <property type="project" value="UniProtKB-SubCell"/>
</dbReference>
<dbReference type="PROSITE" id="PS50157">
    <property type="entry name" value="ZINC_FINGER_C2H2_2"/>
    <property type="match status" value="6"/>
</dbReference>
<evidence type="ECO:0000256" key="11">
    <source>
        <dbReference type="SAM" id="MobiDB-lite"/>
    </source>
</evidence>
<feature type="domain" description="C2H2-type" evidence="12">
    <location>
        <begin position="321"/>
        <end position="348"/>
    </location>
</feature>
<feature type="domain" description="C2H2-type" evidence="12">
    <location>
        <begin position="180"/>
        <end position="207"/>
    </location>
</feature>
<evidence type="ECO:0000256" key="10">
    <source>
        <dbReference type="PROSITE-ProRule" id="PRU01263"/>
    </source>
</evidence>
<dbReference type="SMART" id="SM00868">
    <property type="entry name" value="zf-AD"/>
    <property type="match status" value="1"/>
</dbReference>
<gene>
    <name evidence="14" type="ORF">ILUMI_24141</name>
</gene>
<dbReference type="Pfam" id="PF00096">
    <property type="entry name" value="zf-C2H2"/>
    <property type="match status" value="4"/>
</dbReference>
<evidence type="ECO:0000256" key="6">
    <source>
        <dbReference type="ARBA" id="ARBA00023125"/>
    </source>
</evidence>
<dbReference type="GO" id="GO:0000981">
    <property type="term" value="F:DNA-binding transcription factor activity, RNA polymerase II-specific"/>
    <property type="evidence" value="ECO:0007669"/>
    <property type="project" value="TreeGrafter"/>
</dbReference>
<evidence type="ECO:0000256" key="1">
    <source>
        <dbReference type="ARBA" id="ARBA00004123"/>
    </source>
</evidence>
<dbReference type="PANTHER" id="PTHR24388">
    <property type="entry name" value="ZINC FINGER PROTEIN"/>
    <property type="match status" value="1"/>
</dbReference>
<sequence length="416" mass="47804">MDSERLFSQSCRICSTELENGVLVFGEEGKKLYLQAKIRKYLYITVSVEDKLPKMICENCCKKLEGIHKFATMAVKIQDKFNKLVTDSTSNFNNNEPKDNENKGLLHTYLTKGIKEKEEITEMEVKVDPMLVLQCALEDDCSADGASDTESLTESQTSSDKLIESENNYDESKELNRKPYNCSFCPRCFTSEFALQSHMWNHLPQNKHIVLLNFNNSNEWQQKTEEKNCEKYVITRSSSSTSSEAETSENGNAENNQNENENSLRFTCPICGKIISTKGNLKVHLETHRPKGKYGCDICGRIFKTQCNLYRHKEYHEGIQFPCGVCGRVYPTNSTLRAHSITHSDLRPHKCPLCIKTFKRNQDLKFHINQHTGARPYQCPYCPKAFASSGNCFSHRKRMHPLEVERDREKAAKIMR</sequence>
<dbReference type="GO" id="GO:0000978">
    <property type="term" value="F:RNA polymerase II cis-regulatory region sequence-specific DNA binding"/>
    <property type="evidence" value="ECO:0007669"/>
    <property type="project" value="TreeGrafter"/>
</dbReference>
<keyword evidence="2 10" id="KW-0479">Metal-binding</keyword>
<keyword evidence="6" id="KW-0238">DNA-binding</keyword>
<evidence type="ECO:0000256" key="9">
    <source>
        <dbReference type="PROSITE-ProRule" id="PRU00042"/>
    </source>
</evidence>
<evidence type="ECO:0000256" key="7">
    <source>
        <dbReference type="ARBA" id="ARBA00023242"/>
    </source>
</evidence>
<dbReference type="SMART" id="SM00355">
    <property type="entry name" value="ZnF_C2H2"/>
    <property type="match status" value="6"/>
</dbReference>
<evidence type="ECO:0000256" key="4">
    <source>
        <dbReference type="ARBA" id="ARBA00022771"/>
    </source>
</evidence>
<evidence type="ECO:0000256" key="3">
    <source>
        <dbReference type="ARBA" id="ARBA00022737"/>
    </source>
</evidence>
<dbReference type="SUPFAM" id="SSF57667">
    <property type="entry name" value="beta-beta-alpha zinc fingers"/>
    <property type="match status" value="4"/>
</dbReference>
<feature type="domain" description="ZAD" evidence="13">
    <location>
        <begin position="9"/>
        <end position="84"/>
    </location>
</feature>
<feature type="compositionally biased region" description="Polar residues" evidence="11">
    <location>
        <begin position="148"/>
        <end position="160"/>
    </location>
</feature>